<dbReference type="PANTHER" id="PTHR37010:SF1">
    <property type="entry name" value="SULFURTRANSFERASE TUSE"/>
    <property type="match status" value="1"/>
</dbReference>
<dbReference type="NCBIfam" id="TIGR03342">
    <property type="entry name" value="dsrC_tusE_dsvC"/>
    <property type="match status" value="1"/>
</dbReference>
<protein>
    <recommendedName>
        <fullName evidence="5">Sulfurtransferase</fullName>
    </recommendedName>
</protein>
<sequence length="120" mass="13433">MVDTMPIDETTEPSELLLGIHNDLEPWDQTVAFSFAIKEGIQLDEAHFEVLMYLRSCYSKFGIIRHARTLTQALEVRFATKGGLKYLYQLFPSGPVSQGCKLAGVPIPRGARDRSFGTVQ</sequence>
<dbReference type="AlphaFoldDB" id="A0A3B1AR66"/>
<dbReference type="GO" id="GO:0097163">
    <property type="term" value="F:sulfur carrier activity"/>
    <property type="evidence" value="ECO:0007669"/>
    <property type="project" value="TreeGrafter"/>
</dbReference>
<dbReference type="Gene3D" id="1.10.10.370">
    <property type="entry name" value="DsrC-like protein, C-terminal domain"/>
    <property type="match status" value="1"/>
</dbReference>
<dbReference type="InterPro" id="IPR042072">
    <property type="entry name" value="DsrC-like_C"/>
</dbReference>
<comment type="similarity">
    <text evidence="2">Belongs to the DsrC/TusE family.</text>
</comment>
<evidence type="ECO:0000256" key="1">
    <source>
        <dbReference type="ARBA" id="ARBA00004496"/>
    </source>
</evidence>
<evidence type="ECO:0008006" key="5">
    <source>
        <dbReference type="Google" id="ProtNLM"/>
    </source>
</evidence>
<dbReference type="InterPro" id="IPR007453">
    <property type="entry name" value="DsrC/TusE"/>
</dbReference>
<comment type="subcellular location">
    <subcellularLocation>
        <location evidence="1">Cytoplasm</location>
    </subcellularLocation>
</comment>
<dbReference type="EMBL" id="UOFR01000078">
    <property type="protein sequence ID" value="VAX00700.1"/>
    <property type="molecule type" value="Genomic_DNA"/>
</dbReference>
<gene>
    <name evidence="4" type="ORF">MNBD_GAMMA21-258</name>
</gene>
<name>A0A3B1AR66_9ZZZZ</name>
<evidence type="ECO:0000313" key="4">
    <source>
        <dbReference type="EMBL" id="VAX00700.1"/>
    </source>
</evidence>
<evidence type="ECO:0000256" key="3">
    <source>
        <dbReference type="ARBA" id="ARBA00022490"/>
    </source>
</evidence>
<dbReference type="GO" id="GO:0002143">
    <property type="term" value="P:tRNA wobble position uridine thiolation"/>
    <property type="evidence" value="ECO:0007669"/>
    <property type="project" value="TreeGrafter"/>
</dbReference>
<dbReference type="PANTHER" id="PTHR37010">
    <property type="entry name" value="SULFURTRANSFERASE TUSE"/>
    <property type="match status" value="1"/>
</dbReference>
<organism evidence="4">
    <name type="scientific">hydrothermal vent metagenome</name>
    <dbReference type="NCBI Taxonomy" id="652676"/>
    <lineage>
        <taxon>unclassified sequences</taxon>
        <taxon>metagenomes</taxon>
        <taxon>ecological metagenomes</taxon>
    </lineage>
</organism>
<evidence type="ECO:0000256" key="2">
    <source>
        <dbReference type="ARBA" id="ARBA00005718"/>
    </source>
</evidence>
<dbReference type="GO" id="GO:0005737">
    <property type="term" value="C:cytoplasm"/>
    <property type="evidence" value="ECO:0007669"/>
    <property type="project" value="UniProtKB-SubCell"/>
</dbReference>
<dbReference type="Pfam" id="PF04358">
    <property type="entry name" value="DsrC"/>
    <property type="match status" value="1"/>
</dbReference>
<dbReference type="SUPFAM" id="SSF69721">
    <property type="entry name" value="DsrC, the gamma subunit of dissimilatory sulfite reductase"/>
    <property type="match status" value="1"/>
</dbReference>
<reference evidence="4" key="1">
    <citation type="submission" date="2018-06" db="EMBL/GenBank/DDBJ databases">
        <authorList>
            <person name="Zhirakovskaya E."/>
        </authorList>
    </citation>
    <scope>NUCLEOTIDE SEQUENCE</scope>
</reference>
<proteinExistence type="inferred from homology"/>
<accession>A0A3B1AR66</accession>
<dbReference type="InterPro" id="IPR025526">
    <property type="entry name" value="DsrC-like_dom_sf"/>
</dbReference>
<keyword evidence="3" id="KW-0963">Cytoplasm</keyword>